<evidence type="ECO:0000256" key="1">
    <source>
        <dbReference type="SAM" id="MobiDB-lite"/>
    </source>
</evidence>
<organism evidence="2 3">
    <name type="scientific">Dactylosporangium matsuzakiense</name>
    <dbReference type="NCBI Taxonomy" id="53360"/>
    <lineage>
        <taxon>Bacteria</taxon>
        <taxon>Bacillati</taxon>
        <taxon>Actinomycetota</taxon>
        <taxon>Actinomycetes</taxon>
        <taxon>Micromonosporales</taxon>
        <taxon>Micromonosporaceae</taxon>
        <taxon>Dactylosporangium</taxon>
    </lineage>
</organism>
<feature type="compositionally biased region" description="Basic and acidic residues" evidence="1">
    <location>
        <begin position="1"/>
        <end position="37"/>
    </location>
</feature>
<evidence type="ECO:0000313" key="3">
    <source>
        <dbReference type="Proteomes" id="UP001143480"/>
    </source>
</evidence>
<accession>A0A9W6NR68</accession>
<gene>
    <name evidence="2" type="ORF">GCM10017581_077140</name>
</gene>
<reference evidence="2" key="1">
    <citation type="journal article" date="2014" name="Int. J. Syst. Evol. Microbiol.">
        <title>Complete genome sequence of Corynebacterium casei LMG S-19264T (=DSM 44701T), isolated from a smear-ripened cheese.</title>
        <authorList>
            <consortium name="US DOE Joint Genome Institute (JGI-PGF)"/>
            <person name="Walter F."/>
            <person name="Albersmeier A."/>
            <person name="Kalinowski J."/>
            <person name="Ruckert C."/>
        </authorList>
    </citation>
    <scope>NUCLEOTIDE SEQUENCE</scope>
    <source>
        <strain evidence="2">VKM Ac-1321</strain>
    </source>
</reference>
<comment type="caution">
    <text evidence="2">The sequence shown here is derived from an EMBL/GenBank/DDBJ whole genome shotgun (WGS) entry which is preliminary data.</text>
</comment>
<dbReference type="Proteomes" id="UP001143480">
    <property type="component" value="Unassembled WGS sequence"/>
</dbReference>
<sequence length="43" mass="4916">MDEDEYIPRHAADLRNTRNDLDLRDRSELEPSAREAGDSAEDA</sequence>
<dbReference type="AlphaFoldDB" id="A0A9W6NR68"/>
<name>A0A9W6NR68_9ACTN</name>
<feature type="region of interest" description="Disordered" evidence="1">
    <location>
        <begin position="1"/>
        <end position="43"/>
    </location>
</feature>
<evidence type="ECO:0000313" key="2">
    <source>
        <dbReference type="EMBL" id="GLL05966.1"/>
    </source>
</evidence>
<dbReference type="RefSeq" id="WP_261961907.1">
    <property type="nucleotide sequence ID" value="NZ_BSFP01000066.1"/>
</dbReference>
<reference evidence="2" key="2">
    <citation type="submission" date="2023-01" db="EMBL/GenBank/DDBJ databases">
        <authorList>
            <person name="Sun Q."/>
            <person name="Evtushenko L."/>
        </authorList>
    </citation>
    <scope>NUCLEOTIDE SEQUENCE</scope>
    <source>
        <strain evidence="2">VKM Ac-1321</strain>
    </source>
</reference>
<proteinExistence type="predicted"/>
<keyword evidence="3" id="KW-1185">Reference proteome</keyword>
<protein>
    <submittedName>
        <fullName evidence="2">Uncharacterized protein</fullName>
    </submittedName>
</protein>
<dbReference type="EMBL" id="BSFP01000066">
    <property type="protein sequence ID" value="GLL05966.1"/>
    <property type="molecule type" value="Genomic_DNA"/>
</dbReference>